<organism evidence="1 2">
    <name type="scientific">Allacma fusca</name>
    <dbReference type="NCBI Taxonomy" id="39272"/>
    <lineage>
        <taxon>Eukaryota</taxon>
        <taxon>Metazoa</taxon>
        <taxon>Ecdysozoa</taxon>
        <taxon>Arthropoda</taxon>
        <taxon>Hexapoda</taxon>
        <taxon>Collembola</taxon>
        <taxon>Symphypleona</taxon>
        <taxon>Sminthuridae</taxon>
        <taxon>Allacma</taxon>
    </lineage>
</organism>
<protein>
    <submittedName>
        <fullName evidence="1">Uncharacterized protein</fullName>
    </submittedName>
</protein>
<proteinExistence type="predicted"/>
<evidence type="ECO:0000313" key="1">
    <source>
        <dbReference type="EMBL" id="CAG7786542.1"/>
    </source>
</evidence>
<name>A0A8J2KK36_9HEXA</name>
<dbReference type="AlphaFoldDB" id="A0A8J2KK36"/>
<keyword evidence="2" id="KW-1185">Reference proteome</keyword>
<evidence type="ECO:0000313" key="2">
    <source>
        <dbReference type="Proteomes" id="UP000708208"/>
    </source>
</evidence>
<dbReference type="EMBL" id="CAJVCH010319646">
    <property type="protein sequence ID" value="CAG7786542.1"/>
    <property type="molecule type" value="Genomic_DNA"/>
</dbReference>
<gene>
    <name evidence="1" type="ORF">AFUS01_LOCUS25106</name>
</gene>
<accession>A0A8J2KK36</accession>
<sequence>MTAIMSSIPESELQKDGAMKDLIHTQADLLVHLDERTKSRCELVSAFQKCSKFAEKMFPAEVKVKPGTDK</sequence>
<dbReference type="Proteomes" id="UP000708208">
    <property type="component" value="Unassembled WGS sequence"/>
</dbReference>
<comment type="caution">
    <text evidence="1">The sequence shown here is derived from an EMBL/GenBank/DDBJ whole genome shotgun (WGS) entry which is preliminary data.</text>
</comment>
<reference evidence="1" key="1">
    <citation type="submission" date="2021-06" db="EMBL/GenBank/DDBJ databases">
        <authorList>
            <person name="Hodson N. C."/>
            <person name="Mongue J. A."/>
            <person name="Jaron S. K."/>
        </authorList>
    </citation>
    <scope>NUCLEOTIDE SEQUENCE</scope>
</reference>